<name>M5TXP2_9BACT</name>
<feature type="domain" description="PA14" evidence="5">
    <location>
        <begin position="1358"/>
        <end position="1528"/>
    </location>
</feature>
<feature type="region of interest" description="Disordered" evidence="4">
    <location>
        <begin position="26"/>
        <end position="54"/>
    </location>
</feature>
<dbReference type="GO" id="GO:0016020">
    <property type="term" value="C:membrane"/>
    <property type="evidence" value="ECO:0007669"/>
    <property type="project" value="InterPro"/>
</dbReference>
<dbReference type="SUPFAM" id="SSF89260">
    <property type="entry name" value="Collagen-binding domain"/>
    <property type="match status" value="1"/>
</dbReference>
<protein>
    <submittedName>
        <fullName evidence="6">Polymorphic membrane protein</fullName>
    </submittedName>
</protein>
<dbReference type="PANTHER" id="PTHR44103">
    <property type="entry name" value="PROPROTEIN CONVERTASE P"/>
    <property type="match status" value="1"/>
</dbReference>
<dbReference type="EMBL" id="ANOH01000329">
    <property type="protein sequence ID" value="EMI53784.1"/>
    <property type="molecule type" value="Genomic_DNA"/>
</dbReference>
<dbReference type="Gene3D" id="2.60.40.2030">
    <property type="match status" value="1"/>
</dbReference>
<dbReference type="SUPFAM" id="SSF56988">
    <property type="entry name" value="Anthrax protective antigen"/>
    <property type="match status" value="1"/>
</dbReference>
<dbReference type="GO" id="GO:0000272">
    <property type="term" value="P:polysaccharide catabolic process"/>
    <property type="evidence" value="ECO:0007669"/>
    <property type="project" value="InterPro"/>
</dbReference>
<dbReference type="PATRIC" id="fig|1263870.3.peg.5054"/>
<organism evidence="6 7">
    <name type="scientific">Rhodopirellula sallentina SM41</name>
    <dbReference type="NCBI Taxonomy" id="1263870"/>
    <lineage>
        <taxon>Bacteria</taxon>
        <taxon>Pseudomonadati</taxon>
        <taxon>Planctomycetota</taxon>
        <taxon>Planctomycetia</taxon>
        <taxon>Pirellulales</taxon>
        <taxon>Pirellulaceae</taxon>
        <taxon>Rhodopirellula</taxon>
    </lineage>
</organism>
<dbReference type="InterPro" id="IPR037524">
    <property type="entry name" value="PA14/GLEYA"/>
</dbReference>
<dbReference type="SUPFAM" id="SSF141072">
    <property type="entry name" value="CalX-like"/>
    <property type="match status" value="3"/>
</dbReference>
<feature type="compositionally biased region" description="Basic residues" evidence="4">
    <location>
        <begin position="42"/>
        <end position="51"/>
    </location>
</feature>
<keyword evidence="1" id="KW-0732">Signal</keyword>
<reference evidence="6 7" key="1">
    <citation type="journal article" date="2013" name="Mar. Genomics">
        <title>Expression of sulfatases in Rhodopirellula baltica and the diversity of sulfatases in the genus Rhodopirellula.</title>
        <authorList>
            <person name="Wegner C.E."/>
            <person name="Richter-Heitmann T."/>
            <person name="Klindworth A."/>
            <person name="Klockow C."/>
            <person name="Richter M."/>
            <person name="Achstetter T."/>
            <person name="Glockner F.O."/>
            <person name="Harder J."/>
        </authorList>
    </citation>
    <scope>NUCLEOTIDE SEQUENCE [LARGE SCALE GENOMIC DNA]</scope>
    <source>
        <strain evidence="6 7">SM41</strain>
    </source>
</reference>
<dbReference type="Gene3D" id="2.60.40.1220">
    <property type="match status" value="1"/>
</dbReference>
<dbReference type="InterPro" id="IPR013517">
    <property type="entry name" value="FG-GAP"/>
</dbReference>
<dbReference type="PROSITE" id="PS51820">
    <property type="entry name" value="PA14"/>
    <property type="match status" value="1"/>
</dbReference>
<dbReference type="Pfam" id="PF07691">
    <property type="entry name" value="PA14"/>
    <property type="match status" value="1"/>
</dbReference>
<dbReference type="Pfam" id="PF00404">
    <property type="entry name" value="Dockerin_1"/>
    <property type="match status" value="1"/>
</dbReference>
<dbReference type="InterPro" id="IPR028994">
    <property type="entry name" value="Integrin_alpha_N"/>
</dbReference>
<dbReference type="InterPro" id="IPR003644">
    <property type="entry name" value="Calx_beta"/>
</dbReference>
<dbReference type="GO" id="GO:0007154">
    <property type="term" value="P:cell communication"/>
    <property type="evidence" value="ECO:0007669"/>
    <property type="project" value="InterPro"/>
</dbReference>
<dbReference type="PANTHER" id="PTHR44103:SF1">
    <property type="entry name" value="PROPROTEIN CONVERTASE P"/>
    <property type="match status" value="1"/>
</dbReference>
<dbReference type="InterPro" id="IPR011658">
    <property type="entry name" value="PA14_dom"/>
</dbReference>
<evidence type="ECO:0000256" key="1">
    <source>
        <dbReference type="ARBA" id="ARBA00022729"/>
    </source>
</evidence>
<dbReference type="Proteomes" id="UP000011885">
    <property type="component" value="Unassembled WGS sequence"/>
</dbReference>
<dbReference type="SUPFAM" id="SSF55486">
    <property type="entry name" value="Metalloproteases ('zincins'), catalytic domain"/>
    <property type="match status" value="1"/>
</dbReference>
<dbReference type="Gene3D" id="2.60.120.380">
    <property type="match status" value="4"/>
</dbReference>
<evidence type="ECO:0000256" key="2">
    <source>
        <dbReference type="ARBA" id="ARBA00022737"/>
    </source>
</evidence>
<proteinExistence type="predicted"/>
<keyword evidence="3" id="KW-0106">Calcium</keyword>
<dbReference type="InterPro" id="IPR038081">
    <property type="entry name" value="CalX-like_sf"/>
</dbReference>
<keyword evidence="2" id="KW-0677">Repeat</keyword>
<accession>M5TXP2</accession>
<evidence type="ECO:0000256" key="3">
    <source>
        <dbReference type="ARBA" id="ARBA00022837"/>
    </source>
</evidence>
<dbReference type="SMART" id="SM00758">
    <property type="entry name" value="PA14"/>
    <property type="match status" value="1"/>
</dbReference>
<dbReference type="InterPro" id="IPR002105">
    <property type="entry name" value="Dockerin_1_rpt"/>
</dbReference>
<evidence type="ECO:0000256" key="4">
    <source>
        <dbReference type="SAM" id="MobiDB-lite"/>
    </source>
</evidence>
<sequence length="2917" mass="309547">MAITRFRPTEPTPMSFWKHPFAENRELTPDVSSSSGPVSSTRNRRRQRVAKRVSGCRPTRRSRFELLELRQLLAAEIEPNDTIADATLLPAGELAEGALSSAGDVDFFRIDLAQGERFRLDPFNQNAPRFESTLPPGLELFDPDGNLLATSHDGSDLSVVAPSAGTYYLGISASNDFGTFVGDYGMQSTVFSVATNTEPEPNDPDSDAPEIVLGVPMNGSLDGGNDIDRFALSTQPGDVIVVSFAGLPDLGPATTLIDASGNVIATDITGNGITATSRNGGTVIVQLSRSDSSDLVSLPYNMIANVLDNAFSADDDGDTLSDAYDWQLARPSGLNDWQQQVSGTIDSISDVDVYRFEIDSLTTINFRLSIGATDSVTGGGKSMTLYNQYGQFLETTQSNVLNTRRPDAFDPGVYFLAVSANSPIGTGAYAISADFQYDFSPQRDATTHVFDFDQPSSYFGFDRVNDYAVDEARTYYIGSFDAKYAPYDVNAATEAPAEGNERVTQGIGDFGDFGAGGLGSSRGGQRSASGLAMTGATETTVNQLAALSTNTVNHEFGHAVGLPHARDVQAFMSYVGRTEYLSTGSIFSFEGTDSRQPGSEINNHRNYLDWVLQSGAQVIVDETRDADGNEIPVSLDRHLQEMSIDHRVSQTVELEARPVFVRAGDFNGDGRDDVTSLQQGSNQLHTYITADDGSLGEAVTTEITGTFNFATEPIAIADYNSDGMDDIALAMSGAAEVMILLAGAGGALTVATPLVTAGHNSAITAADFDGDGSTDIATVTFDGTLSTFINSGDGSFGEATQYTTVASPSSLDAGDIDGDGNVDLLVASNASASVSVHRNTSTGGFIRGDSVEITEFATGIAVADFNNDTAADFAVVSGEGALLEIYQSFANGQFGLLSSEVLTNEPHEISADDIDADGSVDLLVGGWRYSASVLLGDNEGGFTRPVWVSGTNWNEYSIVAADLDGSGSKELITADANNNALTVSRQSADNPENDKVVVFSSLEGVDDVDRYTFNPTGETVWDIDIDSAEFQMPLDAILTIRDASGAVIAQSDDEVDRQSGIASVDPYIRLDFTGSGIVPTGPLTIEVTGRNGSSASYRLKLTPGRAIANDAPRVIAVSPDNGAELNATNQILVLLDDIVDPSSIDSSTVRVVNASGQIVVGSAQVNPLSASLVWTAATRLPVGTYTLTLDGITDFDGNVLDGESDTNYAFPLVSGNGEAGGAFRSTFTITSDDVSPASVTASIYERDPYQRGRFTLFLSDQLSLASVHSTVFTLRGSGTDATFGTSDDTLLPLDAVYDTINSTRGVPLTLYTRGVPDSDRYRIEGRVTDAAGYTITLNEEVIVSGVIPATALFQDESLSTPGLVGSYVDQSLRGVSNSDDWRTTQTIAGTRVDPTVDFTTSGDFGTRADVGITSGSDEDWDNFSVQWDGYVVVPKGNVQLLTKSDDGSRVFIDLDRNGVFGNTAAEIADNGWGTGHGYIAGTPSSPLLAGMYPIRIQYEDGGGNEAVTLEWIRPNLAVDTDGLVHGPAIVGTSFAAGEHLTEPGLLTGSAGQWNSLAVTFSGAIDPDSLTTENLRLRRSDDSLFFENDDEFIEDSDGVIQWNPTTLTATLNFSQPLRAGYYLIEANGETGGITNTVGTLLDGEFLSNNIPGNSDTAVWNQTPSGDGIAGGTYRSTFSLSPQRLAVEIDDVLISENGGVTSVTVTRLYADTSDALVVSLSSSDRTELVVPPNVTIPAGAESVTFIANAVDDTLLDGTQDVVITASAAGLESGEGELGVTDYETLTMSLSSLSISERDGFAELILNRNDATAEQSISLSVDDSTEITVPTSVTFEAGQRTIRVPVSAIDDNLLDGTQFVSIVSSGIGLVDESIEIAVTDYETLLIDLDRTTASENGGTITGILHRSASDGSLSAQIFSDPSDALQSQILVSFPEGSTTSSPFELVARDNRILDGTRAVSLIASAGGYESTAAEIEITDHEPLEIVFDSPDANDDGVPQISEKDGVAVIRVRRTDNNGILEAHLTTAPANSLSFASAAQFADGEFLSEPIEVAAIDDDLLTGTRNVVLRATATDYVDAETSLDITDYEELTTRLVRQDGSLIIDNTVPEDSETIYLRVELPGVVSLEQGSQQIAIATSAPQSIELPDTAFVAIGDSFVDIPVTPINNDIVGGDRDLEFFVSSDGYESSQLPMTVTEDDVPEMTAELVLPATQTGTPINSIPEHNGRATLVLTRNTTSEVTVRLSTSPNDQMQWPASIMFPRGQRRIEIPITTEDNNVVEGNRQVTVSIRATGHPTVEVSTTVADDEEAAMSIVDDEGNPVSETVRLFENAADGSDSQTLGVSLASAPLSDVRVAVNAPDRIGIEVNDDAINILTFTPFDWDQPQPVRLFVHDDDAAGGDETFTVDFDVIDTQSDEQFRNIPPQTVTLTTIDDDVPSILVTETFENTYASELGLPADSFAISLGARPTGPVTLSFDNGDIGSVNLVPASLTFTPENWNLEQTVSVQTDLDFDADGHDIGLIYIDVAPSTTAFGYPSIGRRRLSVVHVDAQLSDLHVRRVDDDIVLVDETTETTLLTRPVSASTFTTGLRGETISIDHGIDAGTINLNTSGGDDNILINAISNASIDGDAGYDALHLNIDGFHYQPIDATGVTSTGIIATNMEEINTLGDGTQTLTINSTAVRQMTDSRNTLFLRVDPDDVLDLGTEWTVETPVERDGIPAHQLSSGDTILQLAASVIWQNPLLAPDVNRSGDVSALDPLLIINRLNNSGEGELPEFSSVSSAVDTYYYDVSGDGLVTALDALQTINYLNTMDLAPAAAEPVFAASSSTTGVPTRLHVSSQPTAVHPILSNDSSLEEPSSFDVFDSAVGSYDEKSPRVLFDASNTGDSDSSIDERSKLDDDVSDADELDAVFASIDEFSPRV</sequence>
<dbReference type="Gene3D" id="2.40.128.340">
    <property type="match status" value="2"/>
</dbReference>
<dbReference type="Pfam" id="PF03160">
    <property type="entry name" value="Calx-beta"/>
    <property type="match status" value="2"/>
</dbReference>
<feature type="compositionally biased region" description="Low complexity" evidence="4">
    <location>
        <begin position="31"/>
        <end position="40"/>
    </location>
</feature>
<keyword evidence="7" id="KW-1185">Reference proteome</keyword>
<gene>
    <name evidence="6" type="ORF">RSSM_04777</name>
</gene>
<dbReference type="SUPFAM" id="SSF69318">
    <property type="entry name" value="Integrin alpha N-terminal domain"/>
    <property type="match status" value="1"/>
</dbReference>
<dbReference type="SUPFAM" id="SSF63446">
    <property type="entry name" value="Type I dockerin domain"/>
    <property type="match status" value="1"/>
</dbReference>
<comment type="caution">
    <text evidence="6">The sequence shown here is derived from an EMBL/GenBank/DDBJ whole genome shotgun (WGS) entry which is preliminary data.</text>
</comment>
<evidence type="ECO:0000259" key="5">
    <source>
        <dbReference type="PROSITE" id="PS51820"/>
    </source>
</evidence>
<evidence type="ECO:0000313" key="7">
    <source>
        <dbReference type="Proteomes" id="UP000011885"/>
    </source>
</evidence>
<evidence type="ECO:0000313" key="6">
    <source>
        <dbReference type="EMBL" id="EMI53784.1"/>
    </source>
</evidence>
<dbReference type="InterPro" id="IPR036439">
    <property type="entry name" value="Dockerin_dom_sf"/>
</dbReference>
<dbReference type="Pfam" id="PF13517">
    <property type="entry name" value="FG-GAP_3"/>
    <property type="match status" value="3"/>
</dbReference>
<dbReference type="InterPro" id="IPR014755">
    <property type="entry name" value="Cu-Rt/internalin_Ig-like"/>
</dbReference>
<dbReference type="GO" id="GO:0004553">
    <property type="term" value="F:hydrolase activity, hydrolyzing O-glycosyl compounds"/>
    <property type="evidence" value="ECO:0007669"/>
    <property type="project" value="InterPro"/>
</dbReference>
<feature type="region of interest" description="Disordered" evidence="4">
    <location>
        <begin position="2873"/>
        <end position="2896"/>
    </location>
</feature>